<feature type="region of interest" description="Disordered" evidence="1">
    <location>
        <begin position="477"/>
        <end position="537"/>
    </location>
</feature>
<evidence type="ECO:0000313" key="3">
    <source>
        <dbReference type="EMBL" id="CAA9505464.1"/>
    </source>
</evidence>
<sequence length="537" mass="58671">MRRFTRLLAAGVSVVCLAVVPASALADPGEDHGHYHDDEFPVPTPSLPLFGPGLQNFSLLGLSDKDGVTNSDLAFHGNLAFAGNYDGFRIFNIRNAARPRLLADVRCRAVQSDLTVFKADNGRMYLLQSIDRAVTAPDCSGVDTPLVREMENGTMRNRAGFGWEGLRMFDVTDANNPRFVKFFRTECGSHTHTLVPDRRNGMMHAYVASYPLGSGITAEADRAAAGDLFCDAPHQKISIVDLPLDDPESGTVRTKALSSDSEPYDPDGPFDATGSPTGGPVGGQPAFIACHDHQAFMPRNIVVGSCAGDAQLWDITDRGDPTSADGEAHTHISLEPEFDFIHNAVVTWDGETVAISDESGGGGEPRCDGPNTVRGFTYFYSLVDPGDEAPELQGRYMIPRPQNTEICVSHNGITLPTTDGRHLMVQAFYQGGTSFYDFTDPAAAREIGFADPETSIGKTDAWSSYWYNGAVYVNGGLNRRNTPGGQPDGNRGFESYRLRDEDGSRVTTRRWRHLNPQTQEQFQVPDFEDEDEDEDDN</sequence>
<feature type="chain" id="PRO_5026710969" evidence="2">
    <location>
        <begin position="27"/>
        <end position="537"/>
    </location>
</feature>
<evidence type="ECO:0000256" key="1">
    <source>
        <dbReference type="SAM" id="MobiDB-lite"/>
    </source>
</evidence>
<keyword evidence="2" id="KW-0732">Signal</keyword>
<name>A0A6J4SU79_9ACTN</name>
<proteinExistence type="predicted"/>
<dbReference type="EMBL" id="CADCVO010000397">
    <property type="protein sequence ID" value="CAA9505464.1"/>
    <property type="molecule type" value="Genomic_DNA"/>
</dbReference>
<organism evidence="3">
    <name type="scientific">uncultured Solirubrobacteraceae bacterium</name>
    <dbReference type="NCBI Taxonomy" id="1162706"/>
    <lineage>
        <taxon>Bacteria</taxon>
        <taxon>Bacillati</taxon>
        <taxon>Actinomycetota</taxon>
        <taxon>Thermoleophilia</taxon>
        <taxon>Solirubrobacterales</taxon>
        <taxon>Solirubrobacteraceae</taxon>
        <taxon>environmental samples</taxon>
    </lineage>
</organism>
<feature type="region of interest" description="Disordered" evidence="1">
    <location>
        <begin position="242"/>
        <end position="279"/>
    </location>
</feature>
<feature type="compositionally biased region" description="Acidic residues" evidence="1">
    <location>
        <begin position="526"/>
        <end position="537"/>
    </location>
</feature>
<gene>
    <name evidence="3" type="ORF">AVDCRST_MAG13-2505</name>
</gene>
<evidence type="ECO:0000256" key="2">
    <source>
        <dbReference type="SAM" id="SignalP"/>
    </source>
</evidence>
<feature type="signal peptide" evidence="2">
    <location>
        <begin position="1"/>
        <end position="26"/>
    </location>
</feature>
<dbReference type="AlphaFoldDB" id="A0A6J4SU79"/>
<protein>
    <submittedName>
        <fullName evidence="3">Putative secreted protein</fullName>
    </submittedName>
</protein>
<accession>A0A6J4SU79</accession>
<reference evidence="3" key="1">
    <citation type="submission" date="2020-02" db="EMBL/GenBank/DDBJ databases">
        <authorList>
            <person name="Meier V. D."/>
        </authorList>
    </citation>
    <scope>NUCLEOTIDE SEQUENCE</scope>
    <source>
        <strain evidence="3">AVDCRST_MAG13</strain>
    </source>
</reference>
<feature type="compositionally biased region" description="Basic and acidic residues" evidence="1">
    <location>
        <begin position="494"/>
        <end position="504"/>
    </location>
</feature>